<evidence type="ECO:0000256" key="1">
    <source>
        <dbReference type="SAM" id="MobiDB-lite"/>
    </source>
</evidence>
<name>A0ABY4HYJ7_CHIFI</name>
<dbReference type="PROSITE" id="PS51257">
    <property type="entry name" value="PROKAR_LIPOPROTEIN"/>
    <property type="match status" value="1"/>
</dbReference>
<evidence type="ECO:0000313" key="2">
    <source>
        <dbReference type="EMBL" id="UPK68475.1"/>
    </source>
</evidence>
<sequence length="150" mass="16700">MKGSPSIRRFRAALLLTVFLLNTVVGFACAVWPDMGANSTHHHHEHSEGRAGNAKGAAHHSSVDHHHHHHRKEKDNCCNDNVMKFVRTDKSLSPVVDFSSNPACVTLSVPGFCNIDLLATSRAKVNSRYFVRSYHPPIPDIRIAIQSFQI</sequence>
<keyword evidence="3" id="KW-1185">Reference proteome</keyword>
<gene>
    <name evidence="2" type="ORF">MYF79_26320</name>
</gene>
<dbReference type="RefSeq" id="WP_247810869.1">
    <property type="nucleotide sequence ID" value="NZ_CP095855.1"/>
</dbReference>
<organism evidence="2 3">
    <name type="scientific">Chitinophaga filiformis</name>
    <name type="common">Myxococcus filiformis</name>
    <name type="synonym">Flexibacter filiformis</name>
    <dbReference type="NCBI Taxonomy" id="104663"/>
    <lineage>
        <taxon>Bacteria</taxon>
        <taxon>Pseudomonadati</taxon>
        <taxon>Bacteroidota</taxon>
        <taxon>Chitinophagia</taxon>
        <taxon>Chitinophagales</taxon>
        <taxon>Chitinophagaceae</taxon>
        <taxon>Chitinophaga</taxon>
    </lineage>
</organism>
<protein>
    <submittedName>
        <fullName evidence="2">Uncharacterized protein</fullName>
    </submittedName>
</protein>
<dbReference type="EMBL" id="CP095855">
    <property type="protein sequence ID" value="UPK68475.1"/>
    <property type="molecule type" value="Genomic_DNA"/>
</dbReference>
<evidence type="ECO:0000313" key="3">
    <source>
        <dbReference type="Proteomes" id="UP000830198"/>
    </source>
</evidence>
<feature type="region of interest" description="Disordered" evidence="1">
    <location>
        <begin position="39"/>
        <end position="75"/>
    </location>
</feature>
<accession>A0ABY4HYJ7</accession>
<proteinExistence type="predicted"/>
<reference evidence="2 3" key="1">
    <citation type="submission" date="2022-04" db="EMBL/GenBank/DDBJ databases">
        <title>The arsenic-methylating capacity of Chitinophaga filiformis YT5 during chitin decomposition.</title>
        <authorList>
            <person name="Chen G."/>
            <person name="Liang Y."/>
        </authorList>
    </citation>
    <scope>NUCLEOTIDE SEQUENCE [LARGE SCALE GENOMIC DNA]</scope>
    <source>
        <strain evidence="2 3">YT5</strain>
    </source>
</reference>
<dbReference type="Proteomes" id="UP000830198">
    <property type="component" value="Chromosome"/>
</dbReference>